<comment type="similarity">
    <text evidence="1">Belongs to the SBNO family.</text>
</comment>
<dbReference type="InterPro" id="IPR014001">
    <property type="entry name" value="Helicase_ATP-bd"/>
</dbReference>
<dbReference type="Pfam" id="PF13872">
    <property type="entry name" value="AAA_34"/>
    <property type="match status" value="1"/>
</dbReference>
<dbReference type="Gene3D" id="3.40.50.300">
    <property type="entry name" value="P-loop containing nucleotide triphosphate hydrolases"/>
    <property type="match status" value="1"/>
</dbReference>
<evidence type="ECO:0000256" key="1">
    <source>
        <dbReference type="ARBA" id="ARBA00006992"/>
    </source>
</evidence>
<dbReference type="OrthoDB" id="9815272at2"/>
<organism evidence="4 5">
    <name type="scientific">Lishizhenia tianjinensis</name>
    <dbReference type="NCBI Taxonomy" id="477690"/>
    <lineage>
        <taxon>Bacteria</taxon>
        <taxon>Pseudomonadati</taxon>
        <taxon>Bacteroidota</taxon>
        <taxon>Flavobacteriia</taxon>
        <taxon>Flavobacteriales</taxon>
        <taxon>Crocinitomicaceae</taxon>
        <taxon>Lishizhenia</taxon>
    </lineage>
</organism>
<dbReference type="GO" id="GO:0006355">
    <property type="term" value="P:regulation of DNA-templated transcription"/>
    <property type="evidence" value="ECO:0007669"/>
    <property type="project" value="InterPro"/>
</dbReference>
<dbReference type="InterPro" id="IPR026741">
    <property type="entry name" value="SNO"/>
</dbReference>
<evidence type="ECO:0000256" key="2">
    <source>
        <dbReference type="SAM" id="Coils"/>
    </source>
</evidence>
<dbReference type="SUPFAM" id="SSF52540">
    <property type="entry name" value="P-loop containing nucleoside triphosphate hydrolases"/>
    <property type="match status" value="2"/>
</dbReference>
<dbReference type="InterPro" id="IPR029063">
    <property type="entry name" value="SAM-dependent_MTases_sf"/>
</dbReference>
<accession>A0A1I7AJV7</accession>
<evidence type="ECO:0000313" key="4">
    <source>
        <dbReference type="EMBL" id="SFT75206.1"/>
    </source>
</evidence>
<dbReference type="GO" id="GO:0016787">
    <property type="term" value="F:hydrolase activity"/>
    <property type="evidence" value="ECO:0007669"/>
    <property type="project" value="UniProtKB-KW"/>
</dbReference>
<dbReference type="GO" id="GO:0003676">
    <property type="term" value="F:nucleic acid binding"/>
    <property type="evidence" value="ECO:0007669"/>
    <property type="project" value="InterPro"/>
</dbReference>
<dbReference type="PANTHER" id="PTHR12706:SF30">
    <property type="entry name" value="PROTEIN STRAWBERRY NOTCH-RELATED"/>
    <property type="match status" value="1"/>
</dbReference>
<dbReference type="PANTHER" id="PTHR12706">
    <property type="entry name" value="STRAWBERRY NOTCH-RELATED"/>
    <property type="match status" value="1"/>
</dbReference>
<dbReference type="InterPro" id="IPR039187">
    <property type="entry name" value="SNO_AAA"/>
</dbReference>
<gene>
    <name evidence="4" type="ORF">SAMN05216474_2161</name>
</gene>
<dbReference type="PROSITE" id="PS00092">
    <property type="entry name" value="N6_MTASE"/>
    <property type="match status" value="1"/>
</dbReference>
<keyword evidence="5" id="KW-1185">Reference proteome</keyword>
<feature type="coiled-coil region" evidence="2">
    <location>
        <begin position="1174"/>
        <end position="1236"/>
    </location>
</feature>
<dbReference type="Proteomes" id="UP000236454">
    <property type="component" value="Unassembled WGS sequence"/>
</dbReference>
<dbReference type="STRING" id="477690.SAMN05216474_2161"/>
<name>A0A1I7AJV7_9FLAO</name>
<dbReference type="InterPro" id="IPR002052">
    <property type="entry name" value="DNA_methylase_N6_adenine_CS"/>
</dbReference>
<dbReference type="PROSITE" id="PS51192">
    <property type="entry name" value="HELICASE_ATP_BIND_1"/>
    <property type="match status" value="1"/>
</dbReference>
<protein>
    <submittedName>
        <fullName evidence="4">P-loop containing NTP hydrolase pore-1</fullName>
    </submittedName>
</protein>
<evidence type="ECO:0000259" key="3">
    <source>
        <dbReference type="PROSITE" id="PS51192"/>
    </source>
</evidence>
<dbReference type="Pfam" id="PF13871">
    <property type="entry name" value="Helicase_C_4"/>
    <property type="match status" value="1"/>
</dbReference>
<keyword evidence="4" id="KW-0378">Hydrolase</keyword>
<dbReference type="GO" id="GO:0008168">
    <property type="term" value="F:methyltransferase activity"/>
    <property type="evidence" value="ECO:0007669"/>
    <property type="project" value="InterPro"/>
</dbReference>
<dbReference type="EMBL" id="FPAS01000003">
    <property type="protein sequence ID" value="SFT75206.1"/>
    <property type="molecule type" value="Genomic_DNA"/>
</dbReference>
<dbReference type="SUPFAM" id="SSF53335">
    <property type="entry name" value="S-adenosyl-L-methionine-dependent methyltransferases"/>
    <property type="match status" value="1"/>
</dbReference>
<dbReference type="RefSeq" id="WP_090249299.1">
    <property type="nucleotide sequence ID" value="NZ_FPAS01000003.1"/>
</dbReference>
<proteinExistence type="inferred from homology"/>
<dbReference type="InterPro" id="IPR027417">
    <property type="entry name" value="P-loop_NTPase"/>
</dbReference>
<dbReference type="PRINTS" id="PR00507">
    <property type="entry name" value="N12N6MTFRASE"/>
</dbReference>
<feature type="domain" description="Helicase ATP-binding" evidence="3">
    <location>
        <begin position="421"/>
        <end position="612"/>
    </location>
</feature>
<dbReference type="GO" id="GO:0032259">
    <property type="term" value="P:methylation"/>
    <property type="evidence" value="ECO:0007669"/>
    <property type="project" value="InterPro"/>
</dbReference>
<sequence length="1552" mass="173726">MSKSREHIISKAEREFVNKIKEALLKEQKLSRPKTESIAKSFGIIDKTKVKELTEQAIVEVARSISLSNDSPFDKYQNIVDLYSIQTNLSFRTSMSVLLQQYSTPAPIGYLMGLYCGIDDGEKTLFEPSAGNGLLTIATRPSKVTVNEIDPIRRRNLKSQGYNGTYALDASQEFHRFARKFDAVITNPPFGRLSKAADHNGFLIRELDHHMAILALQTMKTNGRAAIIVGGHTVWDERGRIQKGKNRIFFNYLYKHYNIDDVILIDGSSLYSRQGTSFNTRLILINGVNKQQSGVAPLKTTDQATVVKSFDELYNRISMHFPNKNNQLSKLELEALELESQLLAQELGAPYVPASDSCVILDTQVPDAMEFEMHQAISRIKEDVGGDIDNFVRHRLGYNTKAELCRSLSAEQIDAVGMAVYNIEALNQAVIIGDQTGIGKGRVAASIIRYAVHQGIMPIFLTEKSNLFSDIYRDLSAIGSAHLKPFIVNARASKTQIKDENGNVVYEALSKPEQDQIFEDRKIPSEYDFVVATYSQFNSPQKKPQKPQFLLSIAKNSIIIMDESHNSSGSSNTGIFMQGVLARTSGAVFLSATFAKRPDNMPIYAMKTAISEANMSKEDLVDSINKGGVALQEVLASQLVAEGQMIRRERTYEGIEVNYITLTDKANEHKAIADNITNIVRDIIAFQTNHIDNRVDELDEIAAAEGKEVDLREGTNQAGVDNQPYFSKVFNVINQMLFSIKAEAVAEKAIARLKEGKKPIIAFASTMGSFIEQMEDQNGMPVNHGDTVKADFSIVLEKGLEGVMRYTVTEPDGSKSYAKFDIAELSIDAQEEYFRIAENIKKIATGITISPIDVIIQKIQKAGYSVAEVTGRKLQLQLNLQSGMGVIEPRKKVNTNDAFREFNNNEVDVLLINQSGSTGASAHAIVTDKVSADEVRQRVMIVLQPELDINTEVQKRGRINRTGQILKPIYDYVNSAIPAEQRLMMMLQKKLKSLDANTSSNQKQSNSILDVPDFLNKYGDKVVVEYLMENPEVNELLGDPLKLGTGNEIKDGAAHKVSGRVAVLSTQMQEDFYKDIKDRYDTMVEYLKQSGDYDLEVEQLDLQAELISSTIIKIGKGGNSSFGEDSILEKVYANVLKKPFKAEEMKNMVLQSLEGRTAEDIMDRMIDDYERFMAEKLQLTINEISDKYHSLINNVPSEKKVIKLLDSDPQAAQRLIEERTAELRQAQDKRLRDEEKVTANKKQYIRGLFKYFKVGKRLLYPVPSFDGTTQNQLAVFVGFQIDKKRNNPYAPSAIKLKFAIASSQKYLAIPASYGKDINAIKGASVGNYDTRLEDLAKEWEETILEDSKDRSIRYIVTGNILQAFSDFKGKLVSYTTNKNEVKKGILMPEHWSPDTETKGRVIVPIAKAFKIIRSMTNGAATYGSHNLAIFKMYDGSFRVSVPASRKKGADIYLNESLLKLVRSNNFEKVGDQMTSYVEENDLEAFLNVLQEQLGVTTSLNQSQIDSVGLTVTKIKRRAKITPPPPEKELKIDARLLELEAEALELELELLSF</sequence>
<dbReference type="InterPro" id="IPR026937">
    <property type="entry name" value="SBNO_Helicase_C_dom"/>
</dbReference>
<keyword evidence="2" id="KW-0175">Coiled coil</keyword>
<reference evidence="4 5" key="1">
    <citation type="submission" date="2016-10" db="EMBL/GenBank/DDBJ databases">
        <authorList>
            <person name="de Groot N.N."/>
        </authorList>
    </citation>
    <scope>NUCLEOTIDE SEQUENCE [LARGE SCALE GENOMIC DNA]</scope>
    <source>
        <strain evidence="4 5">CGMCC 1.7005</strain>
    </source>
</reference>
<dbReference type="Gene3D" id="3.40.50.150">
    <property type="entry name" value="Vaccinia Virus protein VP39"/>
    <property type="match status" value="1"/>
</dbReference>
<evidence type="ECO:0000313" key="5">
    <source>
        <dbReference type="Proteomes" id="UP000236454"/>
    </source>
</evidence>